<keyword evidence="3" id="KW-1185">Reference proteome</keyword>
<evidence type="ECO:0000256" key="1">
    <source>
        <dbReference type="SAM" id="MobiDB-lite"/>
    </source>
</evidence>
<dbReference type="InterPro" id="IPR057394">
    <property type="entry name" value="PIGBOS1"/>
</dbReference>
<proteinExistence type="predicted"/>
<reference evidence="3" key="1">
    <citation type="submission" date="2014-04" db="EMBL/GenBank/DDBJ databases">
        <title>Evolutionary Origins and Diversification of the Mycorrhizal Mutualists.</title>
        <authorList>
            <consortium name="DOE Joint Genome Institute"/>
            <consortium name="Mycorrhizal Genomics Consortium"/>
            <person name="Kohler A."/>
            <person name="Kuo A."/>
            <person name="Nagy L.G."/>
            <person name="Floudas D."/>
            <person name="Copeland A."/>
            <person name="Barry K.W."/>
            <person name="Cichocki N."/>
            <person name="Veneault-Fourrey C."/>
            <person name="LaButti K."/>
            <person name="Lindquist E.A."/>
            <person name="Lipzen A."/>
            <person name="Lundell T."/>
            <person name="Morin E."/>
            <person name="Murat C."/>
            <person name="Riley R."/>
            <person name="Ohm R."/>
            <person name="Sun H."/>
            <person name="Tunlid A."/>
            <person name="Henrissat B."/>
            <person name="Grigoriev I.V."/>
            <person name="Hibbett D.S."/>
            <person name="Martin F."/>
        </authorList>
    </citation>
    <scope>NUCLEOTIDE SEQUENCE [LARGE SCALE GENOMIC DNA]</scope>
    <source>
        <strain evidence="3">FD-334 SS-4</strain>
    </source>
</reference>
<feature type="compositionally biased region" description="Polar residues" evidence="1">
    <location>
        <begin position="41"/>
        <end position="58"/>
    </location>
</feature>
<dbReference type="EMBL" id="KN817521">
    <property type="protein sequence ID" value="KJA28604.1"/>
    <property type="molecule type" value="Genomic_DNA"/>
</dbReference>
<evidence type="ECO:0000313" key="2">
    <source>
        <dbReference type="EMBL" id="KJA28604.1"/>
    </source>
</evidence>
<protein>
    <submittedName>
        <fullName evidence="2">Uncharacterized protein</fullName>
    </submittedName>
</protein>
<dbReference type="Pfam" id="PF23670">
    <property type="entry name" value="PIGBOS1"/>
    <property type="match status" value="1"/>
</dbReference>
<evidence type="ECO:0000313" key="3">
    <source>
        <dbReference type="Proteomes" id="UP000054270"/>
    </source>
</evidence>
<feature type="region of interest" description="Disordered" evidence="1">
    <location>
        <begin position="41"/>
        <end position="65"/>
    </location>
</feature>
<dbReference type="Proteomes" id="UP000054270">
    <property type="component" value="Unassembled WGS sequence"/>
</dbReference>
<gene>
    <name evidence="2" type="ORF">HYPSUDRAFT_34044</name>
</gene>
<sequence length="65" mass="6805">MSALRRAFPFLVAAATGVASGIYIFKPIVLGEIKQPADGSNVFNTPSSTVIPNNQGQGKDNDPSQ</sequence>
<dbReference type="OrthoDB" id="4093673at2759"/>
<name>A0A0D2PCM3_HYPSF</name>
<dbReference type="AlphaFoldDB" id="A0A0D2PCM3"/>
<organism evidence="2 3">
    <name type="scientific">Hypholoma sublateritium (strain FD-334 SS-4)</name>
    <dbReference type="NCBI Taxonomy" id="945553"/>
    <lineage>
        <taxon>Eukaryota</taxon>
        <taxon>Fungi</taxon>
        <taxon>Dikarya</taxon>
        <taxon>Basidiomycota</taxon>
        <taxon>Agaricomycotina</taxon>
        <taxon>Agaricomycetes</taxon>
        <taxon>Agaricomycetidae</taxon>
        <taxon>Agaricales</taxon>
        <taxon>Agaricineae</taxon>
        <taxon>Strophariaceae</taxon>
        <taxon>Hypholoma</taxon>
    </lineage>
</organism>
<accession>A0A0D2PCM3</accession>